<evidence type="ECO:0000313" key="2">
    <source>
        <dbReference type="EMBL" id="PON31780.1"/>
    </source>
</evidence>
<dbReference type="OrthoDB" id="10599513at2759"/>
<feature type="compositionally biased region" description="Polar residues" evidence="1">
    <location>
        <begin position="1"/>
        <end position="10"/>
    </location>
</feature>
<protein>
    <submittedName>
        <fullName evidence="2">Uncharacterized protein</fullName>
    </submittedName>
</protein>
<feature type="compositionally biased region" description="Low complexity" evidence="1">
    <location>
        <begin position="11"/>
        <end position="23"/>
    </location>
</feature>
<feature type="non-terminal residue" evidence="2">
    <location>
        <position position="1"/>
    </location>
</feature>
<dbReference type="EMBL" id="JXTB01000929">
    <property type="protein sequence ID" value="PON31780.1"/>
    <property type="molecule type" value="Genomic_DNA"/>
</dbReference>
<organism evidence="2 3">
    <name type="scientific">Parasponia andersonii</name>
    <name type="common">Sponia andersonii</name>
    <dbReference type="NCBI Taxonomy" id="3476"/>
    <lineage>
        <taxon>Eukaryota</taxon>
        <taxon>Viridiplantae</taxon>
        <taxon>Streptophyta</taxon>
        <taxon>Embryophyta</taxon>
        <taxon>Tracheophyta</taxon>
        <taxon>Spermatophyta</taxon>
        <taxon>Magnoliopsida</taxon>
        <taxon>eudicotyledons</taxon>
        <taxon>Gunneridae</taxon>
        <taxon>Pentapetalae</taxon>
        <taxon>rosids</taxon>
        <taxon>fabids</taxon>
        <taxon>Rosales</taxon>
        <taxon>Cannabaceae</taxon>
        <taxon>Parasponia</taxon>
    </lineage>
</organism>
<proteinExistence type="predicted"/>
<keyword evidence="3" id="KW-1185">Reference proteome</keyword>
<evidence type="ECO:0000313" key="3">
    <source>
        <dbReference type="Proteomes" id="UP000237105"/>
    </source>
</evidence>
<dbReference type="Proteomes" id="UP000237105">
    <property type="component" value="Unassembled WGS sequence"/>
</dbReference>
<accession>A0A2P5A5H4</accession>
<name>A0A2P5A5H4_PARAD</name>
<reference evidence="3" key="1">
    <citation type="submission" date="2016-06" db="EMBL/GenBank/DDBJ databases">
        <title>Parallel loss of symbiosis genes in relatives of nitrogen-fixing non-legume Parasponia.</title>
        <authorList>
            <person name="Van Velzen R."/>
            <person name="Holmer R."/>
            <person name="Bu F."/>
            <person name="Rutten L."/>
            <person name="Van Zeijl A."/>
            <person name="Liu W."/>
            <person name="Santuari L."/>
            <person name="Cao Q."/>
            <person name="Sharma T."/>
            <person name="Shen D."/>
            <person name="Roswanjaya Y."/>
            <person name="Wardhani T."/>
            <person name="Kalhor M.S."/>
            <person name="Jansen J."/>
            <person name="Van den Hoogen J."/>
            <person name="Gungor B."/>
            <person name="Hartog M."/>
            <person name="Hontelez J."/>
            <person name="Verver J."/>
            <person name="Yang W.-C."/>
            <person name="Schijlen E."/>
            <person name="Repin R."/>
            <person name="Schilthuizen M."/>
            <person name="Schranz E."/>
            <person name="Heidstra R."/>
            <person name="Miyata K."/>
            <person name="Fedorova E."/>
            <person name="Kohlen W."/>
            <person name="Bisseling T."/>
            <person name="Smit S."/>
            <person name="Geurts R."/>
        </authorList>
    </citation>
    <scope>NUCLEOTIDE SEQUENCE [LARGE SCALE GENOMIC DNA]</scope>
    <source>
        <strain evidence="3">cv. WU1-14</strain>
    </source>
</reference>
<dbReference type="AlphaFoldDB" id="A0A2P5A5H4"/>
<gene>
    <name evidence="2" type="ORF">PanWU01x14_367040</name>
</gene>
<sequence length="106" mass="11869">KSGYPSTSARPTHTISNTTSPNNPTIPISIINISTSESLTFASFTPNNQPNNPQLDLVDLIDLPYFCHGHHSSLHDPNIGLIRYHQSWKKRARTIFIYVLSHSSLE</sequence>
<evidence type="ECO:0000256" key="1">
    <source>
        <dbReference type="SAM" id="MobiDB-lite"/>
    </source>
</evidence>
<comment type="caution">
    <text evidence="2">The sequence shown here is derived from an EMBL/GenBank/DDBJ whole genome shotgun (WGS) entry which is preliminary data.</text>
</comment>
<feature type="region of interest" description="Disordered" evidence="1">
    <location>
        <begin position="1"/>
        <end position="23"/>
    </location>
</feature>